<dbReference type="Gene3D" id="3.40.50.300">
    <property type="entry name" value="P-loop containing nucleotide triphosphate hydrolases"/>
    <property type="match status" value="1"/>
</dbReference>
<reference evidence="2 3" key="1">
    <citation type="journal article" date="2015" name="Appl. Environ. Microbiol.">
        <title>Lactococcal 949 group phages recognize a carbohydrate receptor on the host cell surface.</title>
        <authorList>
            <person name="Mahony J."/>
            <person name="Randazzo W."/>
            <person name="Neve H."/>
            <person name="Settanni L."/>
            <person name="van Sinderen D."/>
        </authorList>
    </citation>
    <scope>NUCLEOTIDE SEQUENCE [LARGE SCALE GENOMIC DNA]</scope>
    <source>
        <strain evidence="2">WRP3</strain>
    </source>
</reference>
<gene>
    <name evidence="2" type="ORF">WRP3_093</name>
</gene>
<dbReference type="Pfam" id="PF00004">
    <property type="entry name" value="AAA"/>
    <property type="match status" value="1"/>
</dbReference>
<dbReference type="EMBL" id="KM677185">
    <property type="protein sequence ID" value="AIX12596.1"/>
    <property type="molecule type" value="Genomic_DNA"/>
</dbReference>
<dbReference type="Proteomes" id="UP000032686">
    <property type="component" value="Segment"/>
</dbReference>
<dbReference type="SUPFAM" id="SSF52540">
    <property type="entry name" value="P-loop containing nucleoside triphosphate hydrolases"/>
    <property type="match status" value="1"/>
</dbReference>
<evidence type="ECO:0000313" key="3">
    <source>
        <dbReference type="Proteomes" id="UP000032686"/>
    </source>
</evidence>
<feature type="domain" description="ATPase AAA-type core" evidence="1">
    <location>
        <begin position="76"/>
        <end position="192"/>
    </location>
</feature>
<sequence>MTIINVSDTYQIFPDDLKTFDKLPKGTYTVRFNKMEGFSLIKRENLTVDEKMYSNHKEKAEKALKTFGLFDRSMGIILSGDKGIGKTMFTRYLANQFVETKELPVILIDQAYFGIADFLSSIKQEAMILFDEFEKVFDERNDNSESQDSLLGLFDGLSSTKHMYVITVHDLHRLSSFMQNRTGRFHYHFRFKYPRGQEVRDYIHDHASNVSEDIVEKIVDFSTKVKVTFDTLRSIAFEVSNGNSFSETIEDLNISQGEATKYAVTLRLEDGRLIKLHNQREIDLFDDIANIDGDVDGEWSKIRFETKNAHQNATGDGYVVGEFETSTRWNDDKDEYVSLAIEEAILTINNDTNIKYLV</sequence>
<proteinExistence type="predicted"/>
<dbReference type="GO" id="GO:0005524">
    <property type="term" value="F:ATP binding"/>
    <property type="evidence" value="ECO:0007669"/>
    <property type="project" value="InterPro"/>
</dbReference>
<protein>
    <recommendedName>
        <fullName evidence="1">ATPase AAA-type core domain-containing protein</fullName>
    </recommendedName>
</protein>
<dbReference type="RefSeq" id="YP_009147750.1">
    <property type="nucleotide sequence ID" value="NC_027341.1"/>
</dbReference>
<dbReference type="InterPro" id="IPR027417">
    <property type="entry name" value="P-loop_NTPase"/>
</dbReference>
<dbReference type="InterPro" id="IPR003959">
    <property type="entry name" value="ATPase_AAA_core"/>
</dbReference>
<accession>A0A0D3MT70</accession>
<dbReference type="OrthoDB" id="3641at10239"/>
<dbReference type="GO" id="GO:0016887">
    <property type="term" value="F:ATP hydrolysis activity"/>
    <property type="evidence" value="ECO:0007669"/>
    <property type="project" value="InterPro"/>
</dbReference>
<name>A0A0D3MT70_9CAUD</name>
<dbReference type="GeneID" id="24722359"/>
<keyword evidence="3" id="KW-1185">Reference proteome</keyword>
<evidence type="ECO:0000259" key="1">
    <source>
        <dbReference type="Pfam" id="PF00004"/>
    </source>
</evidence>
<organism evidence="2 3">
    <name type="scientific">Lactococcus phage WRP3</name>
    <dbReference type="NCBI Taxonomy" id="1560313"/>
    <lineage>
        <taxon>Viruses</taxon>
        <taxon>Duplodnaviria</taxon>
        <taxon>Heunggongvirae</taxon>
        <taxon>Uroviricota</taxon>
        <taxon>Caudoviricetes</taxon>
        <taxon>Audreyjarvisvirus</taxon>
        <taxon>Audreyjarvisvirus WRP3</taxon>
    </lineage>
</organism>
<dbReference type="KEGG" id="vg:24722359"/>
<evidence type="ECO:0000313" key="2">
    <source>
        <dbReference type="EMBL" id="AIX12596.1"/>
    </source>
</evidence>